<dbReference type="InterPro" id="IPR031303">
    <property type="entry name" value="C5_meth_CS"/>
</dbReference>
<dbReference type="Gene3D" id="3.40.50.150">
    <property type="entry name" value="Vaccinia Virus protein VP39"/>
    <property type="match status" value="1"/>
</dbReference>
<dbReference type="GO" id="GO:0032259">
    <property type="term" value="P:methylation"/>
    <property type="evidence" value="ECO:0007669"/>
    <property type="project" value="UniProtKB-KW"/>
</dbReference>
<evidence type="ECO:0000256" key="2">
    <source>
        <dbReference type="ARBA" id="ARBA00022679"/>
    </source>
</evidence>
<dbReference type="InterPro" id="IPR050750">
    <property type="entry name" value="C5-MTase"/>
</dbReference>
<feature type="compositionally biased region" description="Polar residues" evidence="8">
    <location>
        <begin position="222"/>
        <end position="251"/>
    </location>
</feature>
<dbReference type="PROSITE" id="PS51679">
    <property type="entry name" value="SAM_MT_C5"/>
    <property type="match status" value="1"/>
</dbReference>
<gene>
    <name evidence="9" type="ORF">AX774_g2236</name>
</gene>
<dbReference type="SUPFAM" id="SSF53335">
    <property type="entry name" value="S-adenosyl-L-methionine-dependent methyltransferases"/>
    <property type="match status" value="1"/>
</dbReference>
<dbReference type="GO" id="GO:0005634">
    <property type="term" value="C:nucleus"/>
    <property type="evidence" value="ECO:0007669"/>
    <property type="project" value="TreeGrafter"/>
</dbReference>
<dbReference type="EC" id="2.1.1.204" evidence="4"/>
<dbReference type="PANTHER" id="PTHR46098">
    <property type="entry name" value="TRNA (CYTOSINE(38)-C(5))-METHYLTRANSFERASE"/>
    <property type="match status" value="1"/>
</dbReference>
<keyword evidence="10" id="KW-1185">Reference proteome</keyword>
<proteinExistence type="inferred from homology"/>
<dbReference type="PANTHER" id="PTHR46098:SF1">
    <property type="entry name" value="TRNA (CYTOSINE(38)-C(5))-METHYLTRANSFERASE"/>
    <property type="match status" value="1"/>
</dbReference>
<dbReference type="OrthoDB" id="414133at2759"/>
<dbReference type="AlphaFoldDB" id="A0A1R1PTI6"/>
<evidence type="ECO:0000313" key="9">
    <source>
        <dbReference type="EMBL" id="OMH84239.1"/>
    </source>
</evidence>
<keyword evidence="3 7" id="KW-0949">S-adenosyl-L-methionine</keyword>
<name>A0A1R1PTI6_ZANCU</name>
<evidence type="ECO:0000256" key="6">
    <source>
        <dbReference type="ARBA" id="ARBA00042810"/>
    </source>
</evidence>
<dbReference type="EMBL" id="LSSK01000230">
    <property type="protein sequence ID" value="OMH84239.1"/>
    <property type="molecule type" value="Genomic_DNA"/>
</dbReference>
<dbReference type="Gene3D" id="3.90.120.10">
    <property type="entry name" value="DNA Methylase, subunit A, domain 2"/>
    <property type="match status" value="1"/>
</dbReference>
<comment type="similarity">
    <text evidence="7">Belongs to the class I-like SAM-binding methyltransferase superfamily. C5-methyltransferase family.</text>
</comment>
<evidence type="ECO:0000256" key="8">
    <source>
        <dbReference type="SAM" id="MobiDB-lite"/>
    </source>
</evidence>
<feature type="active site" evidence="7">
    <location>
        <position position="5"/>
    </location>
</feature>
<feature type="region of interest" description="Disordered" evidence="8">
    <location>
        <begin position="222"/>
        <end position="255"/>
    </location>
</feature>
<reference evidence="10" key="1">
    <citation type="submission" date="2017-01" db="EMBL/GenBank/DDBJ databases">
        <authorList>
            <person name="Wang Y."/>
            <person name="White M."/>
            <person name="Kvist S."/>
            <person name="Moncalvo J.-M."/>
        </authorList>
    </citation>
    <scope>NUCLEOTIDE SEQUENCE [LARGE SCALE GENOMIC DNA]</scope>
    <source>
        <strain evidence="10">COL-18-3</strain>
    </source>
</reference>
<dbReference type="PROSITE" id="PS00095">
    <property type="entry name" value="C5_MTASE_2"/>
    <property type="match status" value="1"/>
</dbReference>
<evidence type="ECO:0000256" key="3">
    <source>
        <dbReference type="ARBA" id="ARBA00022691"/>
    </source>
</evidence>
<dbReference type="GO" id="GO:0008168">
    <property type="term" value="F:methyltransferase activity"/>
    <property type="evidence" value="ECO:0007669"/>
    <property type="project" value="UniProtKB-KW"/>
</dbReference>
<evidence type="ECO:0000256" key="4">
    <source>
        <dbReference type="ARBA" id="ARBA00039081"/>
    </source>
</evidence>
<evidence type="ECO:0000313" key="10">
    <source>
        <dbReference type="Proteomes" id="UP000188320"/>
    </source>
</evidence>
<dbReference type="Pfam" id="PF00145">
    <property type="entry name" value="DNA_methylase"/>
    <property type="match status" value="1"/>
</dbReference>
<sequence length="360" mass="40962">MSPPCQPFTRGGKYLDDKDERTKPLLKILEILEDLERNKGKGPKYLFLENVKNFENSNTRKRIVTLLRELNYETKEYLLSPNQIGVPNNRLRYYLTAVKQCTSRKTGKNDPNNDSALNDTMFTEFPTEYLKQGPNGIESTKPKTLKEYLNPEFDPQATMDENTIEQYLVPLEKIMKRKHNNRFDFDIVDMDSNNTTTFTKAYGSKHLIGSGSLLLMSQQPGTLSTHLSSTSQNKAATADPSSEIANSNKTHSMPDHVNRNSCFPDGYDLQSVREILSRGDADQIEDMFVTKKAQLRFFTPNEVAQLMNFPLKSDSFLQTALKFPPQDGNSGISNRQQWQLLGNSVNVKVVSVLLKNMIEQ</sequence>
<dbReference type="InterPro" id="IPR001525">
    <property type="entry name" value="C5_MeTfrase"/>
</dbReference>
<protein>
    <recommendedName>
        <fullName evidence="5">tRNA (cytosine(38)-C(5))-methyltransferase</fullName>
        <ecNumber evidence="4">2.1.1.204</ecNumber>
    </recommendedName>
    <alternativeName>
        <fullName evidence="6">DNA (cytosine-5)-methyltransferase-like protein 2</fullName>
    </alternativeName>
</protein>
<accession>A0A1R1PTI6</accession>
<dbReference type="InterPro" id="IPR029063">
    <property type="entry name" value="SAM-dependent_MTases_sf"/>
</dbReference>
<evidence type="ECO:0000256" key="5">
    <source>
        <dbReference type="ARBA" id="ARBA00039681"/>
    </source>
</evidence>
<dbReference type="Proteomes" id="UP000188320">
    <property type="component" value="Unassembled WGS sequence"/>
</dbReference>
<organism evidence="9 10">
    <name type="scientific">Zancudomyces culisetae</name>
    <name type="common">Gut fungus</name>
    <name type="synonym">Smittium culisetae</name>
    <dbReference type="NCBI Taxonomy" id="1213189"/>
    <lineage>
        <taxon>Eukaryota</taxon>
        <taxon>Fungi</taxon>
        <taxon>Fungi incertae sedis</taxon>
        <taxon>Zoopagomycota</taxon>
        <taxon>Kickxellomycotina</taxon>
        <taxon>Harpellomycetes</taxon>
        <taxon>Harpellales</taxon>
        <taxon>Legeriomycetaceae</taxon>
        <taxon>Zancudomyces</taxon>
    </lineage>
</organism>
<evidence type="ECO:0000256" key="7">
    <source>
        <dbReference type="PROSITE-ProRule" id="PRU01016"/>
    </source>
</evidence>
<keyword evidence="2 7" id="KW-0808">Transferase</keyword>
<evidence type="ECO:0000256" key="1">
    <source>
        <dbReference type="ARBA" id="ARBA00022603"/>
    </source>
</evidence>
<comment type="caution">
    <text evidence="9">The sequence shown here is derived from an EMBL/GenBank/DDBJ whole genome shotgun (WGS) entry which is preliminary data.</text>
</comment>
<keyword evidence="1 7" id="KW-0489">Methyltransferase</keyword>